<name>A0ABQ2YD45_9GAMM</name>
<feature type="compositionally biased region" description="Basic and acidic residues" evidence="1">
    <location>
        <begin position="1"/>
        <end position="11"/>
    </location>
</feature>
<feature type="domain" description="eCIS core" evidence="3">
    <location>
        <begin position="167"/>
        <end position="242"/>
    </location>
</feature>
<feature type="transmembrane region" description="Helical" evidence="2">
    <location>
        <begin position="1041"/>
        <end position="1060"/>
    </location>
</feature>
<evidence type="ECO:0000313" key="4">
    <source>
        <dbReference type="EMBL" id="GGX79720.1"/>
    </source>
</evidence>
<dbReference type="InterPro" id="IPR025295">
    <property type="entry name" value="eCIS_core_dom"/>
</dbReference>
<comment type="caution">
    <text evidence="4">The sequence shown here is derived from an EMBL/GenBank/DDBJ whole genome shotgun (WGS) entry which is preliminary data.</text>
</comment>
<feature type="region of interest" description="Disordered" evidence="1">
    <location>
        <begin position="1446"/>
        <end position="1478"/>
    </location>
</feature>
<evidence type="ECO:0000259" key="3">
    <source>
        <dbReference type="Pfam" id="PF13699"/>
    </source>
</evidence>
<dbReference type="RefSeq" id="WP_189465592.1">
    <property type="nucleotide sequence ID" value="NZ_BMXS01000001.1"/>
</dbReference>
<sequence>MERASGVRVELRQLAPKQDGVERSTTKQPLAPPSQPLMVQPKLWVGSSRDPLEREANRVADRVVSQVHDRQAQTTLSAPVMTTPPPVQRLPESEQEQEEDRDGDEEMTLVQRAADADPEDEDDRGEDATRPVQLKPAVVRPEPKGQPLETSLGKRIHGATQQRGRVLDASIREVVEAAMGLDLGCVRVHQDAEAATLSMQLRARAFTVGPHVFFGQNQYAPNTRAGLHLLSHELAHVQQQLGAQWVARDGEDVFPDREVPSSAIAVGLFGMDFHPEENSVYSGGPTRFEAMAIVLKRLLGTQYRRGIEQRVYDALERQNVSGFGRFSANSTAESGDPIQGPLHIDIRASNKLVALLEGEDFGFEVQLSEEERKRLALGLTSANLWPEVQPLMPAWYTEWIFREELSQQGELLRIYHRAAQSDAPGGESSRQEALGNLMAALYPPVELLEAIRQDVAIGSTDVEAGDALERNTRVHAVVSYVILWGISVEDAQDLQQAPAADTMQNDHPRQAKALMFLRYARTQPQLLEAGRSSDGHDARIEILGRFGRFLGHVGQAGRRTGEIMDHPARANAPAWNATLSVSPELLPPLFSAALETDHSFSMNLEFGHWTDAFALYGFLWERIRIPDPPEEESETAPQVPDVEQMAGERPSLGEVWDVRMRRTHRYNETDIERIREMTGVPFGTAAHDLVGINNILRITGTVLRFGFEWVTQPRNVRPIVFPEPGMYVIRCRAIPILEGDEEVVRMPSVAYQPVVAQDPTQMAIEQVEGTARTQFQARLRIAEIQGLLSAPFPPANAAELREEMEYLRTLLATPRQRLVQNVNDLAQQIRTIEERIRLRARIRALESAPEASRDSEEISRLRERLRAIGGPGTDWEDQRTLRRLRDQHETAVEMVGTREARVVDEEGVPMELMATFVSDLGHSVTLALETYDRGPVDGAREVFISDLTTPQSGIGTGRATHSQPASDEALRMAVELALTDLLETSSDYGRGRVAYRVGGSIHHLRVEAGSGRVLMEALEGASMVVSIGAIAAAPFTGGTSLYILLPVGLIGAAPSVYRLYERYQADTLRFDLQTAMDVVNIVGGMVGLAQVATPLRMVRLGRALMIMGIGADGAGILLMGAGVVQQIAALQNLPESERAARLLEILGNAMLQIGIMAGGSLAHARYQGRRSSGSPGDDTPGFHPPREGGEGTAGGRAGVEVDTPPTGERTMTGTGRPTDPPGTGTTATPRAGSADTQSPQRLLDRLGEGVDRSLPPPRPSAEVQNPPQAGTYRRRIFDADEAYTAYNEALEASAGREVAIYHDPETGEFLVRIGDEGSVTAPEAGWNALVHYHPNPGNVLTYRLPAPADFQGLMMRFFAEGGHVREFVEFDIPGVGRGRTEYGIEGGHSEPFYVRIHYPDGTERTVRFTHDGDYQVYWGSRTTHVAPGSPEYRAMIEDIQRYLRDRDPDLGSGPMRPTSERTSAGAGQGQRVRQLQDAEGNLTSQGIAFIRQRYRSVRDGNRRIPLSDLSDAELQQQFKNQPGWLESVVIAEVRASWLGRGSEVDFVMTNTRQDFHQIASRLQEAITAGNTGHSLHEPILSWNVRDFVLELVRQNDPVIKPLFDALQNHSDAQVRRRWHEFKYSTRAGDMYGFFLGEVGAKRPDVVEVLLSQNEIHITDATFAVGDPIHNFKSAFYRAVMERLINVGRVTATDYRAPMRQSPVGP</sequence>
<reference evidence="5" key="1">
    <citation type="journal article" date="2019" name="Int. J. Syst. Evol. Microbiol.">
        <title>The Global Catalogue of Microorganisms (GCM) 10K type strain sequencing project: providing services to taxonomists for standard genome sequencing and annotation.</title>
        <authorList>
            <consortium name="The Broad Institute Genomics Platform"/>
            <consortium name="The Broad Institute Genome Sequencing Center for Infectious Disease"/>
            <person name="Wu L."/>
            <person name="Ma J."/>
        </authorList>
    </citation>
    <scope>NUCLEOTIDE SEQUENCE [LARGE SCALE GENOMIC DNA]</scope>
    <source>
        <strain evidence="5">KCTC 22228</strain>
    </source>
</reference>
<evidence type="ECO:0000256" key="2">
    <source>
        <dbReference type="SAM" id="Phobius"/>
    </source>
</evidence>
<feature type="compositionally biased region" description="Basic and acidic residues" evidence="1">
    <location>
        <begin position="50"/>
        <end position="71"/>
    </location>
</feature>
<keyword evidence="5" id="KW-1185">Reference proteome</keyword>
<organism evidence="4 5">
    <name type="scientific">Litchfieldella qijiaojingensis</name>
    <dbReference type="NCBI Taxonomy" id="980347"/>
    <lineage>
        <taxon>Bacteria</taxon>
        <taxon>Pseudomonadati</taxon>
        <taxon>Pseudomonadota</taxon>
        <taxon>Gammaproteobacteria</taxon>
        <taxon>Oceanospirillales</taxon>
        <taxon>Halomonadaceae</taxon>
        <taxon>Litchfieldella</taxon>
    </lineage>
</organism>
<feature type="compositionally biased region" description="Acidic residues" evidence="1">
    <location>
        <begin position="116"/>
        <end position="125"/>
    </location>
</feature>
<evidence type="ECO:0000256" key="1">
    <source>
        <dbReference type="SAM" id="MobiDB-lite"/>
    </source>
</evidence>
<keyword evidence="2" id="KW-0812">Transmembrane</keyword>
<dbReference type="Proteomes" id="UP000653056">
    <property type="component" value="Unassembled WGS sequence"/>
</dbReference>
<feature type="region of interest" description="Disordered" evidence="1">
    <location>
        <begin position="1"/>
        <end position="150"/>
    </location>
</feature>
<dbReference type="EMBL" id="BMXS01000001">
    <property type="protein sequence ID" value="GGX79720.1"/>
    <property type="molecule type" value="Genomic_DNA"/>
</dbReference>
<accession>A0ABQ2YD45</accession>
<feature type="transmembrane region" description="Helical" evidence="2">
    <location>
        <begin position="1072"/>
        <end position="1092"/>
    </location>
</feature>
<dbReference type="Pfam" id="PF13699">
    <property type="entry name" value="eCIS_core"/>
    <property type="match status" value="1"/>
</dbReference>
<feature type="compositionally biased region" description="Low complexity" evidence="1">
    <location>
        <begin position="1209"/>
        <end position="1232"/>
    </location>
</feature>
<feature type="compositionally biased region" description="Basic and acidic residues" evidence="1">
    <location>
        <begin position="1242"/>
        <end position="1251"/>
    </location>
</feature>
<feature type="region of interest" description="Disordered" evidence="1">
    <location>
        <begin position="1166"/>
        <end position="1271"/>
    </location>
</feature>
<gene>
    <name evidence="4" type="ORF">GCM10007160_03880</name>
</gene>
<protein>
    <recommendedName>
        <fullName evidence="3">eCIS core domain-containing protein</fullName>
    </recommendedName>
</protein>
<feature type="compositionally biased region" description="Acidic residues" evidence="1">
    <location>
        <begin position="93"/>
        <end position="107"/>
    </location>
</feature>
<evidence type="ECO:0000313" key="5">
    <source>
        <dbReference type="Proteomes" id="UP000653056"/>
    </source>
</evidence>
<keyword evidence="2" id="KW-1133">Transmembrane helix</keyword>
<proteinExistence type="predicted"/>
<keyword evidence="2" id="KW-0472">Membrane</keyword>